<dbReference type="AlphaFoldDB" id="M1K256"/>
<dbReference type="GO" id="GO:0034399">
    <property type="term" value="C:nuclear periphery"/>
    <property type="evidence" value="ECO:0007669"/>
    <property type="project" value="TreeGrafter"/>
</dbReference>
<feature type="transmembrane region" description="Helical" evidence="7">
    <location>
        <begin position="256"/>
        <end position="274"/>
    </location>
</feature>
<dbReference type="InterPro" id="IPR044780">
    <property type="entry name" value="Heh2/Src1"/>
</dbReference>
<protein>
    <submittedName>
        <fullName evidence="9">Histones h1</fullName>
    </submittedName>
</protein>
<dbReference type="EMBL" id="KC513604">
    <property type="protein sequence ID" value="AGE94873.1"/>
    <property type="molecule type" value="Genomic_DNA"/>
</dbReference>
<proteinExistence type="predicted"/>
<dbReference type="VEuPathDB" id="MicrosporidiaDB:AEWR_111790"/>
<dbReference type="GO" id="GO:0005783">
    <property type="term" value="C:endoplasmic reticulum"/>
    <property type="evidence" value="ECO:0007669"/>
    <property type="project" value="TreeGrafter"/>
</dbReference>
<dbReference type="VEuPathDB" id="MicrosporidiaDB:M970_111790"/>
<feature type="region of interest" description="Disordered" evidence="6">
    <location>
        <begin position="71"/>
        <end position="132"/>
    </location>
</feature>
<feature type="compositionally biased region" description="Low complexity" evidence="6">
    <location>
        <begin position="233"/>
        <end position="248"/>
    </location>
</feature>
<evidence type="ECO:0000256" key="4">
    <source>
        <dbReference type="ARBA" id="ARBA00023136"/>
    </source>
</evidence>
<dbReference type="PANTHER" id="PTHR47808:SF2">
    <property type="entry name" value="LEM DOMAIN-CONTAINING PROTEIN 2"/>
    <property type="match status" value="1"/>
</dbReference>
<organism evidence="9">
    <name type="scientific">Encephalitozoon cuniculi</name>
    <name type="common">Microsporidian parasite</name>
    <dbReference type="NCBI Taxonomy" id="6035"/>
    <lineage>
        <taxon>Eukaryota</taxon>
        <taxon>Fungi</taxon>
        <taxon>Fungi incertae sedis</taxon>
        <taxon>Microsporidia</taxon>
        <taxon>Unikaryonidae</taxon>
        <taxon>Encephalitozoon</taxon>
    </lineage>
</organism>
<dbReference type="PANTHER" id="PTHR47808">
    <property type="entry name" value="INNER NUCLEAR MEMBRANE PROTEIN HEH2-RELATED"/>
    <property type="match status" value="1"/>
</dbReference>
<dbReference type="Pfam" id="PF09402">
    <property type="entry name" value="MSC"/>
    <property type="match status" value="1"/>
</dbReference>
<keyword evidence="2 7" id="KW-0812">Transmembrane</keyword>
<evidence type="ECO:0000313" key="9">
    <source>
        <dbReference type="EMBL" id="AGE94873.1"/>
    </source>
</evidence>
<accession>M1K256</accession>
<dbReference type="GO" id="GO:0005637">
    <property type="term" value="C:nuclear inner membrane"/>
    <property type="evidence" value="ECO:0007669"/>
    <property type="project" value="InterPro"/>
</dbReference>
<keyword evidence="4 7" id="KW-0472">Membrane</keyword>
<dbReference type="VEuPathDB" id="MicrosporidiaDB:AEWD_111790"/>
<comment type="subcellular location">
    <subcellularLocation>
        <location evidence="1">Nucleus membrane</location>
    </subcellularLocation>
</comment>
<dbReference type="VEuPathDB" id="MicrosporidiaDB:ECU11_1790"/>
<dbReference type="VEuPathDB" id="MicrosporidiaDB:AEWQ_111790"/>
<evidence type="ECO:0000256" key="5">
    <source>
        <dbReference type="ARBA" id="ARBA00023242"/>
    </source>
</evidence>
<feature type="region of interest" description="Disordered" evidence="6">
    <location>
        <begin position="191"/>
        <end position="252"/>
    </location>
</feature>
<evidence type="ECO:0000259" key="8">
    <source>
        <dbReference type="Pfam" id="PF09402"/>
    </source>
</evidence>
<reference evidence="9" key="1">
    <citation type="journal article" date="2013" name="Eukaryot. Cell">
        <title>Extremely Reduced Levels of Heterozygosity in the Vertebrate Pathogen Encephalitozoon cuniculi.</title>
        <authorList>
            <person name="Selman M."/>
            <person name="Sak B."/>
            <person name="Kvac M."/>
            <person name="Farinelli L."/>
            <person name="Weiss L.M."/>
            <person name="Corradi N."/>
        </authorList>
    </citation>
    <scope>NUCLEOTIDE SEQUENCE</scope>
</reference>
<gene>
    <name evidence="9" type="ORF">ECU11_1790</name>
</gene>
<evidence type="ECO:0000256" key="3">
    <source>
        <dbReference type="ARBA" id="ARBA00022989"/>
    </source>
</evidence>
<dbReference type="GO" id="GO:0003682">
    <property type="term" value="F:chromatin binding"/>
    <property type="evidence" value="ECO:0007669"/>
    <property type="project" value="InterPro"/>
</dbReference>
<evidence type="ECO:0000256" key="6">
    <source>
        <dbReference type="SAM" id="MobiDB-lite"/>
    </source>
</evidence>
<sequence length="519" mass="58579">MPRDMVPEDYLNKDFDYTKLTKTQLRRIMYENGVEAIPPITAKKSELLDAYKENIHDRINVLVSRKKNISMDNPFQASSPKKKYTFSEIPGASSGNESPNKKTRSEEPPASNTRISRKGEKAPDGSPSENFSLKKFSCVGSTSSVQGKGSVSIEDKGLGASSLIIDSSAANNSTVDFCGSSLSSSFIHSSSEECPSASRGGDRGISNSELRKRAFTSDPTLDKPDSKSRHSSPRSVSSNSTRSSTRPKPQGRKGRWCLVVLSTIGFAAAIYFRFICPYCPNGKLPCIPLPEHSRVVDGRLVCDKGFMVRYGIFRNYCTKDNRREKEVQKKVKELRKTLERRSGDYMYKMAPTKAVPIELLTKDPEVAERLKKEVGIVISNGMVYSVNTRVSARTFFRYYLRRILMISTPLAVMVGVVRAIRMFKKKKEERLHMARKIMKDIADVLVRQIYVSTRNASFPSYVYIEQLKDCFGVDKRVWREVESMILANSNIRESCVEGRRAWEWVGPILYKPEFNGSLF</sequence>
<feature type="domain" description="Man1/Src1-like C-terminal" evidence="8">
    <location>
        <begin position="382"/>
        <end position="507"/>
    </location>
</feature>
<evidence type="ECO:0000256" key="2">
    <source>
        <dbReference type="ARBA" id="ARBA00022692"/>
    </source>
</evidence>
<keyword evidence="5" id="KW-0539">Nucleus</keyword>
<evidence type="ECO:0000256" key="1">
    <source>
        <dbReference type="ARBA" id="ARBA00004126"/>
    </source>
</evidence>
<keyword evidence="3 7" id="KW-1133">Transmembrane helix</keyword>
<name>M1K256_ENCCN</name>
<dbReference type="InterPro" id="IPR018996">
    <property type="entry name" value="Man1/Src1-like_C"/>
</dbReference>
<dbReference type="GO" id="GO:0071763">
    <property type="term" value="P:nuclear membrane organization"/>
    <property type="evidence" value="ECO:0007669"/>
    <property type="project" value="TreeGrafter"/>
</dbReference>
<evidence type="ECO:0000256" key="7">
    <source>
        <dbReference type="SAM" id="Phobius"/>
    </source>
</evidence>
<feature type="transmembrane region" description="Helical" evidence="7">
    <location>
        <begin position="399"/>
        <end position="420"/>
    </location>
</feature>